<keyword evidence="3" id="KW-0547">Nucleotide-binding</keyword>
<organism evidence="9 10">
    <name type="scientific">Inquilinus limosus</name>
    <dbReference type="NCBI Taxonomy" id="171674"/>
    <lineage>
        <taxon>Bacteria</taxon>
        <taxon>Pseudomonadati</taxon>
        <taxon>Pseudomonadota</taxon>
        <taxon>Alphaproteobacteria</taxon>
        <taxon>Rhodospirillales</taxon>
        <taxon>Rhodospirillaceae</taxon>
        <taxon>Inquilinus</taxon>
    </lineage>
</organism>
<dbReference type="GO" id="GO:0005524">
    <property type="term" value="F:ATP binding"/>
    <property type="evidence" value="ECO:0007669"/>
    <property type="project" value="UniProtKB-KW"/>
</dbReference>
<dbReference type="Gene3D" id="3.40.50.10840">
    <property type="entry name" value="Putative sugar-binding, N-terminal domain"/>
    <property type="match status" value="1"/>
</dbReference>
<evidence type="ECO:0000259" key="8">
    <source>
        <dbReference type="Pfam" id="PF17042"/>
    </source>
</evidence>
<dbReference type="Pfam" id="PF17042">
    <property type="entry name" value="NBD_C"/>
    <property type="match status" value="1"/>
</dbReference>
<dbReference type="Proteomes" id="UP000700706">
    <property type="component" value="Unassembled WGS sequence"/>
</dbReference>
<feature type="domain" description="Four-carbon acid sugar kinase N-terminal" evidence="7">
    <location>
        <begin position="13"/>
        <end position="247"/>
    </location>
</feature>
<evidence type="ECO:0000313" key="10">
    <source>
        <dbReference type="Proteomes" id="UP000700706"/>
    </source>
</evidence>
<dbReference type="SUPFAM" id="SSF142764">
    <property type="entry name" value="YgbK-like"/>
    <property type="match status" value="1"/>
</dbReference>
<dbReference type="InterPro" id="IPR010737">
    <property type="entry name" value="4-carb_acid_sugar_kinase_N"/>
</dbReference>
<evidence type="ECO:0000256" key="2">
    <source>
        <dbReference type="ARBA" id="ARBA00022679"/>
    </source>
</evidence>
<evidence type="ECO:0000256" key="1">
    <source>
        <dbReference type="ARBA" id="ARBA00005715"/>
    </source>
</evidence>
<dbReference type="EMBL" id="JAEKLZ010000094">
    <property type="protein sequence ID" value="MBW8724327.1"/>
    <property type="molecule type" value="Genomic_DNA"/>
</dbReference>
<comment type="similarity">
    <text evidence="1">Belongs to the four-carbon acid sugar kinase family.</text>
</comment>
<keyword evidence="4 9" id="KW-0418">Kinase</keyword>
<proteinExistence type="inferred from homology"/>
<protein>
    <submittedName>
        <fullName evidence="9">Four-carbon acid sugar kinase family protein</fullName>
    </submittedName>
</protein>
<evidence type="ECO:0000256" key="6">
    <source>
        <dbReference type="ARBA" id="ARBA00023277"/>
    </source>
</evidence>
<name>A0A952KCQ2_9PROT</name>
<dbReference type="Pfam" id="PF07005">
    <property type="entry name" value="SBD_N"/>
    <property type="match status" value="1"/>
</dbReference>
<evidence type="ECO:0000259" key="7">
    <source>
        <dbReference type="Pfam" id="PF07005"/>
    </source>
</evidence>
<evidence type="ECO:0000256" key="3">
    <source>
        <dbReference type="ARBA" id="ARBA00022741"/>
    </source>
</evidence>
<dbReference type="InterPro" id="IPR037051">
    <property type="entry name" value="4-carb_acid_sugar_kinase_N_sf"/>
</dbReference>
<dbReference type="GO" id="GO:0016301">
    <property type="term" value="F:kinase activity"/>
    <property type="evidence" value="ECO:0007669"/>
    <property type="project" value="UniProtKB-KW"/>
</dbReference>
<reference evidence="9" key="1">
    <citation type="submission" date="2020-06" db="EMBL/GenBank/DDBJ databases">
        <title>Stable isotope informed genome-resolved metagenomics uncovers potential trophic interactions in rhizosphere soil.</title>
        <authorList>
            <person name="Starr E.P."/>
            <person name="Shi S."/>
            <person name="Blazewicz S.J."/>
            <person name="Koch B.J."/>
            <person name="Probst A.J."/>
            <person name="Hungate B.A."/>
            <person name="Pett-Ridge J."/>
            <person name="Firestone M.K."/>
            <person name="Banfield J.F."/>
        </authorList>
    </citation>
    <scope>NUCLEOTIDE SEQUENCE</scope>
    <source>
        <strain evidence="9">YM_69_17</strain>
    </source>
</reference>
<dbReference type="AlphaFoldDB" id="A0A952KCQ2"/>
<keyword evidence="2" id="KW-0808">Transferase</keyword>
<feature type="domain" description="Four-carbon acid sugar kinase nucleotide binding" evidence="8">
    <location>
        <begin position="273"/>
        <end position="446"/>
    </location>
</feature>
<dbReference type="InterPro" id="IPR042213">
    <property type="entry name" value="NBD_C_sf"/>
</dbReference>
<gene>
    <name evidence="9" type="ORF">JF625_04105</name>
</gene>
<sequence length="455" mass="47007">MTASLPAGPLVSWYGDDFTGAAAVMEVLTFGGVPSVLFLDIPTPERLAAFAGYRGIGIAGVARSKDPAWMDRHLPPVFETLAELRAPIAQYKICSTLDSAPQVGSIGKAAELALPRLGGAWHPFVVAAPAIGRWQCFGNLFAAFGGAVHRLDRHPTMSRHPVTPMHEADVRRHLALQTDRAIGLVDLTDLRSGRGEAALEREIAAGAGIIAFDVMDEDDLAAVGEVIWRNRGERLFAIGSQGLEYALLAHWRQAGLIAPPPPAPSAGAVERVAVVSGSCAPQTAAQIAHALKCGFQPIPVDARHAVDVSAWVAEVGRAVDAALAAIGAGRDPLLFTARGPDDPAVTALNQALAASGADPAAVNERIGTGLGTALKQVLRRARLKRGIIAGGDTSGYGASVLGIHALTALAPTAPGAALFQAHGDDPALDGLQIALKGGQMGAPDYFSQIKEGGGG</sequence>
<evidence type="ECO:0000256" key="5">
    <source>
        <dbReference type="ARBA" id="ARBA00022840"/>
    </source>
</evidence>
<accession>A0A952KCQ2</accession>
<comment type="caution">
    <text evidence="9">The sequence shown here is derived from an EMBL/GenBank/DDBJ whole genome shotgun (WGS) entry which is preliminary data.</text>
</comment>
<keyword evidence="6" id="KW-0119">Carbohydrate metabolism</keyword>
<dbReference type="Gene3D" id="3.40.980.20">
    <property type="entry name" value="Four-carbon acid sugar kinase, nucleotide binding domain"/>
    <property type="match status" value="1"/>
</dbReference>
<keyword evidence="5" id="KW-0067">ATP-binding</keyword>
<evidence type="ECO:0000256" key="4">
    <source>
        <dbReference type="ARBA" id="ARBA00022777"/>
    </source>
</evidence>
<dbReference type="InterPro" id="IPR031475">
    <property type="entry name" value="NBD_C"/>
</dbReference>
<evidence type="ECO:0000313" key="9">
    <source>
        <dbReference type="EMBL" id="MBW8724327.1"/>
    </source>
</evidence>